<sequence length="42" mass="4794">MVYIVVFKFNKIDYIAHIITLPATAIDDSAYINDSELNKFDA</sequence>
<dbReference type="Proteomes" id="UP000199149">
    <property type="component" value="Unassembled WGS sequence"/>
</dbReference>
<protein>
    <submittedName>
        <fullName evidence="1">Uncharacterized protein</fullName>
    </submittedName>
</protein>
<proteinExistence type="predicted"/>
<dbReference type="EMBL" id="FOUZ01000007">
    <property type="protein sequence ID" value="SFN12897.1"/>
    <property type="molecule type" value="Genomic_DNA"/>
</dbReference>
<dbReference type="AlphaFoldDB" id="A0A1I4WHJ4"/>
<organism evidence="1 2">
    <name type="scientific">Algoriella xinjiangensis</name>
    <dbReference type="NCBI Taxonomy" id="684065"/>
    <lineage>
        <taxon>Bacteria</taxon>
        <taxon>Pseudomonadati</taxon>
        <taxon>Bacteroidota</taxon>
        <taxon>Flavobacteriia</taxon>
        <taxon>Flavobacteriales</taxon>
        <taxon>Weeksellaceae</taxon>
        <taxon>Algoriella</taxon>
    </lineage>
</organism>
<name>A0A1I4WHJ4_9FLAO</name>
<evidence type="ECO:0000313" key="2">
    <source>
        <dbReference type="Proteomes" id="UP000199149"/>
    </source>
</evidence>
<reference evidence="2" key="1">
    <citation type="submission" date="2016-10" db="EMBL/GenBank/DDBJ databases">
        <authorList>
            <person name="Varghese N."/>
            <person name="Submissions S."/>
        </authorList>
    </citation>
    <scope>NUCLEOTIDE SEQUENCE [LARGE SCALE GENOMIC DNA]</scope>
    <source>
        <strain evidence="2">XJ109</strain>
    </source>
</reference>
<accession>A0A1I4WHJ4</accession>
<evidence type="ECO:0000313" key="1">
    <source>
        <dbReference type="EMBL" id="SFN12897.1"/>
    </source>
</evidence>
<keyword evidence="2" id="KW-1185">Reference proteome</keyword>
<gene>
    <name evidence="1" type="ORF">SAMN05421738_1073</name>
</gene>